<dbReference type="Proteomes" id="UP000184188">
    <property type="component" value="Unassembled WGS sequence"/>
</dbReference>
<dbReference type="OrthoDB" id="74545at2759"/>
<name>A0A1L9SNI1_9EURO</name>
<organism evidence="1 2">
    <name type="scientific">Penicilliopsis zonata CBS 506.65</name>
    <dbReference type="NCBI Taxonomy" id="1073090"/>
    <lineage>
        <taxon>Eukaryota</taxon>
        <taxon>Fungi</taxon>
        <taxon>Dikarya</taxon>
        <taxon>Ascomycota</taxon>
        <taxon>Pezizomycotina</taxon>
        <taxon>Eurotiomycetes</taxon>
        <taxon>Eurotiomycetidae</taxon>
        <taxon>Eurotiales</taxon>
        <taxon>Aspergillaceae</taxon>
        <taxon>Penicilliopsis</taxon>
    </lineage>
</organism>
<protein>
    <recommendedName>
        <fullName evidence="3">Reverse transcriptase domain-containing protein</fullName>
    </recommendedName>
</protein>
<dbReference type="PANTHER" id="PTHR37015">
    <property type="entry name" value="REVERSE TRANSCRIPTASE DOMAIN-CONTAINING PROTEIN"/>
    <property type="match status" value="1"/>
</dbReference>
<dbReference type="GeneID" id="34615539"/>
<dbReference type="CDD" id="cd01709">
    <property type="entry name" value="RT_like_1"/>
    <property type="match status" value="1"/>
</dbReference>
<dbReference type="PANTHER" id="PTHR37015:SF2">
    <property type="entry name" value="REVERSE TRANSCRIPTASE DOMAIN-CONTAINING PROTEIN"/>
    <property type="match status" value="1"/>
</dbReference>
<accession>A0A1L9SNI1</accession>
<dbReference type="EMBL" id="KV878339">
    <property type="protein sequence ID" value="OJJ48614.1"/>
    <property type="molecule type" value="Genomic_DNA"/>
</dbReference>
<dbReference type="RefSeq" id="XP_022583124.1">
    <property type="nucleotide sequence ID" value="XM_022729075.1"/>
</dbReference>
<proteinExistence type="predicted"/>
<gene>
    <name evidence="1" type="ORF">ASPZODRAFT_62418</name>
</gene>
<evidence type="ECO:0008006" key="3">
    <source>
        <dbReference type="Google" id="ProtNLM"/>
    </source>
</evidence>
<evidence type="ECO:0000313" key="2">
    <source>
        <dbReference type="Proteomes" id="UP000184188"/>
    </source>
</evidence>
<evidence type="ECO:0000313" key="1">
    <source>
        <dbReference type="EMBL" id="OJJ48614.1"/>
    </source>
</evidence>
<dbReference type="STRING" id="1073090.A0A1L9SNI1"/>
<keyword evidence="2" id="KW-1185">Reference proteome</keyword>
<reference evidence="2" key="1">
    <citation type="journal article" date="2017" name="Genome Biol.">
        <title>Comparative genomics reveals high biological diversity and specific adaptations in the industrially and medically important fungal genus Aspergillus.</title>
        <authorList>
            <person name="de Vries R.P."/>
            <person name="Riley R."/>
            <person name="Wiebenga A."/>
            <person name="Aguilar-Osorio G."/>
            <person name="Amillis S."/>
            <person name="Uchima C.A."/>
            <person name="Anderluh G."/>
            <person name="Asadollahi M."/>
            <person name="Askin M."/>
            <person name="Barry K."/>
            <person name="Battaglia E."/>
            <person name="Bayram O."/>
            <person name="Benocci T."/>
            <person name="Braus-Stromeyer S.A."/>
            <person name="Caldana C."/>
            <person name="Canovas D."/>
            <person name="Cerqueira G.C."/>
            <person name="Chen F."/>
            <person name="Chen W."/>
            <person name="Choi C."/>
            <person name="Clum A."/>
            <person name="Dos Santos R.A."/>
            <person name="Damasio A.R."/>
            <person name="Diallinas G."/>
            <person name="Emri T."/>
            <person name="Fekete E."/>
            <person name="Flipphi M."/>
            <person name="Freyberg S."/>
            <person name="Gallo A."/>
            <person name="Gournas C."/>
            <person name="Habgood R."/>
            <person name="Hainaut M."/>
            <person name="Harispe M.L."/>
            <person name="Henrissat B."/>
            <person name="Hilden K.S."/>
            <person name="Hope R."/>
            <person name="Hossain A."/>
            <person name="Karabika E."/>
            <person name="Karaffa L."/>
            <person name="Karanyi Z."/>
            <person name="Krasevec N."/>
            <person name="Kuo A."/>
            <person name="Kusch H."/>
            <person name="LaButti K."/>
            <person name="Lagendijk E.L."/>
            <person name="Lapidus A."/>
            <person name="Levasseur A."/>
            <person name="Lindquist E."/>
            <person name="Lipzen A."/>
            <person name="Logrieco A.F."/>
            <person name="MacCabe A."/>
            <person name="Maekelae M.R."/>
            <person name="Malavazi I."/>
            <person name="Melin P."/>
            <person name="Meyer V."/>
            <person name="Mielnichuk N."/>
            <person name="Miskei M."/>
            <person name="Molnar A.P."/>
            <person name="Mule G."/>
            <person name="Ngan C.Y."/>
            <person name="Orejas M."/>
            <person name="Orosz E."/>
            <person name="Ouedraogo J.P."/>
            <person name="Overkamp K.M."/>
            <person name="Park H.-S."/>
            <person name="Perrone G."/>
            <person name="Piumi F."/>
            <person name="Punt P.J."/>
            <person name="Ram A.F."/>
            <person name="Ramon A."/>
            <person name="Rauscher S."/>
            <person name="Record E."/>
            <person name="Riano-Pachon D.M."/>
            <person name="Robert V."/>
            <person name="Roehrig J."/>
            <person name="Ruller R."/>
            <person name="Salamov A."/>
            <person name="Salih N.S."/>
            <person name="Samson R.A."/>
            <person name="Sandor E."/>
            <person name="Sanguinetti M."/>
            <person name="Schuetze T."/>
            <person name="Sepcic K."/>
            <person name="Shelest E."/>
            <person name="Sherlock G."/>
            <person name="Sophianopoulou V."/>
            <person name="Squina F.M."/>
            <person name="Sun H."/>
            <person name="Susca A."/>
            <person name="Todd R.B."/>
            <person name="Tsang A."/>
            <person name="Unkles S.E."/>
            <person name="van de Wiele N."/>
            <person name="van Rossen-Uffink D."/>
            <person name="Oliveira J.V."/>
            <person name="Vesth T.C."/>
            <person name="Visser J."/>
            <person name="Yu J.-H."/>
            <person name="Zhou M."/>
            <person name="Andersen M.R."/>
            <person name="Archer D.B."/>
            <person name="Baker S.E."/>
            <person name="Benoit I."/>
            <person name="Brakhage A.A."/>
            <person name="Braus G.H."/>
            <person name="Fischer R."/>
            <person name="Frisvad J.C."/>
            <person name="Goldman G.H."/>
            <person name="Houbraken J."/>
            <person name="Oakley B."/>
            <person name="Pocsi I."/>
            <person name="Scazzocchio C."/>
            <person name="Seiboth B."/>
            <person name="vanKuyk P.A."/>
            <person name="Wortman J."/>
            <person name="Dyer P.S."/>
            <person name="Grigoriev I.V."/>
        </authorList>
    </citation>
    <scope>NUCLEOTIDE SEQUENCE [LARGE SCALE GENOMIC DNA]</scope>
    <source>
        <strain evidence="2">CBS 506.65</strain>
    </source>
</reference>
<dbReference type="AlphaFoldDB" id="A0A1L9SNI1"/>
<dbReference type="VEuPathDB" id="FungiDB:ASPZODRAFT_62418"/>
<sequence length="908" mass="103943">MSSKSEFSQMLQHITNTKLDELSNKRQIFLQRKEVALQKAGSLESTVDQLCALSDGLKACFGIPVVNGRMVRGQTSSKRLEITLANLDRFLEQARYDPCISWTMLERWRNTLLGYLNTQTLKYEYATLFAKLTMEWLSTKKKLSDEEDVSMTEDFEDVLGASKLESRRKWEEAVFTPAEVDGNAIRSVLEELFQGTPENTKRLGEALNELRRVVSAFESTLAHPQQFNVTTLGWVISGLVASDLLTEEKRAVLRDFQNNNIILIELADVLNMRMMALHTWGWGAEVPVEQRRQLNGTYNIYMHEDLIQAIFLQYIGVKWSVFFKDAFVKFRRTKDVWKSPRAAVSLVDKKRREFFLGNHRATHSVLSMKQGIYRAGFFAVVYNDNGSEDDDNYDDNDDDGIIHSMTPKNPMEAKQYLLHLLSTDILIKTRLQGGLTCFRSQYDSWNPRLPHTTILTVLRFLGVSEKWIGFFERFLKAPLKFLDDDNAEPRLRQRGTPGAHVLSDVFGETTLFCLDFLINQKTNGEFLWRVHDDLWFWSSNHQTCVTAWKAIQEFNKILGLSLNAGKTGSATISLPKTKDAPKADPELPTGQIRWGMLYLNPESGRFEIDQNMVDSHVEELQRQLEDQEKSVFGWIQAWNSYATTFFTSNFGKPANCFGRRHLDMMLEMHERIQRRIFSLGPDGGKSDSSVLEFLRDTIRSRFNITSTPDGYFFLPIELGGLELSSPFIHLVGLRNSVLELPASQLDKFLAAERDAYLAAKHRFEQRSQQQQQASMYNNNNNTGGALPDTQAFLSFEEYVRFREEVDYGFSGQLADVFETLLQRPEQQPLISDEDGEVCGELARLAGQPNLRGIQSSWHQMDPYWKWVAQLYGPEVIETFGGLNIVDPGLLPIGMVSLFRSGGVKWQED</sequence>